<comment type="subunit">
    <text evidence="9">Homodimer.</text>
</comment>
<dbReference type="PANTHER" id="PTHR21060:SF21">
    <property type="entry name" value="ACETATE KINASE"/>
    <property type="match status" value="1"/>
</dbReference>
<dbReference type="InterPro" id="IPR023865">
    <property type="entry name" value="Aliphatic_acid_kinase_CS"/>
</dbReference>
<dbReference type="PRINTS" id="PR00471">
    <property type="entry name" value="ACETATEKNASE"/>
</dbReference>
<feature type="binding site" evidence="9">
    <location>
        <position position="43"/>
    </location>
    <ligand>
        <name>ATP</name>
        <dbReference type="ChEBI" id="CHEBI:30616"/>
    </ligand>
</feature>
<dbReference type="PROSITE" id="PS01076">
    <property type="entry name" value="ACETATE_KINASE_2"/>
    <property type="match status" value="1"/>
</dbReference>
<dbReference type="InterPro" id="IPR043129">
    <property type="entry name" value="ATPase_NBD"/>
</dbReference>
<dbReference type="EMBL" id="BSST01000001">
    <property type="protein sequence ID" value="GLX76882.1"/>
    <property type="molecule type" value="Genomic_DNA"/>
</dbReference>
<dbReference type="Pfam" id="PF00871">
    <property type="entry name" value="Acetate_kinase"/>
    <property type="match status" value="1"/>
</dbReference>
<dbReference type="InterPro" id="IPR000890">
    <property type="entry name" value="Aliphatic_acid_kin_short-chain"/>
</dbReference>
<evidence type="ECO:0000256" key="6">
    <source>
        <dbReference type="ARBA" id="ARBA00022777"/>
    </source>
</evidence>
<comment type="caution">
    <text evidence="11">The sequence shown here is derived from an EMBL/GenBank/DDBJ whole genome shotgun (WGS) entry which is preliminary data.</text>
</comment>
<dbReference type="GO" id="GO:0016301">
    <property type="term" value="F:kinase activity"/>
    <property type="evidence" value="ECO:0007669"/>
    <property type="project" value="UniProtKB-KW"/>
</dbReference>
<feature type="binding site" evidence="9">
    <location>
        <position position="409"/>
    </location>
    <ligand>
        <name>Mg(2+)</name>
        <dbReference type="ChEBI" id="CHEBI:18420"/>
    </ligand>
</feature>
<comment type="subcellular location">
    <subcellularLocation>
        <location evidence="9">Cytoplasm</location>
    </subcellularLocation>
</comment>
<comment type="function">
    <text evidence="9">Catalyzes the formation of acetyl phosphate from acetate and ATP. Can also catalyze the reverse reaction.</text>
</comment>
<feature type="site" description="Transition state stabilizer" evidence="9">
    <location>
        <position position="265"/>
    </location>
</feature>
<keyword evidence="2 9" id="KW-0963">Cytoplasm</keyword>
<feature type="site" description="Transition state stabilizer" evidence="9">
    <location>
        <position position="204"/>
    </location>
</feature>
<feature type="binding site" evidence="9">
    <location>
        <begin position="307"/>
        <end position="309"/>
    </location>
    <ligand>
        <name>ATP</name>
        <dbReference type="ChEBI" id="CHEBI:30616"/>
    </ligand>
</feature>
<dbReference type="Gene3D" id="3.30.420.40">
    <property type="match status" value="2"/>
</dbReference>
<evidence type="ECO:0000256" key="4">
    <source>
        <dbReference type="ARBA" id="ARBA00022723"/>
    </source>
</evidence>
<keyword evidence="3 9" id="KW-0808">Transferase</keyword>
<comment type="catalytic activity">
    <reaction evidence="9">
        <text>acetate + ATP = acetyl phosphate + ADP</text>
        <dbReference type="Rhea" id="RHEA:11352"/>
        <dbReference type="ChEBI" id="CHEBI:22191"/>
        <dbReference type="ChEBI" id="CHEBI:30089"/>
        <dbReference type="ChEBI" id="CHEBI:30616"/>
        <dbReference type="ChEBI" id="CHEBI:456216"/>
        <dbReference type="EC" id="2.7.2.1"/>
    </reaction>
</comment>
<keyword evidence="6 9" id="KW-0418">Kinase</keyword>
<evidence type="ECO:0000256" key="7">
    <source>
        <dbReference type="ARBA" id="ARBA00022840"/>
    </source>
</evidence>
<keyword evidence="8 9" id="KW-0460">Magnesium</keyword>
<protein>
    <recommendedName>
        <fullName evidence="9">Acetate kinase</fullName>
        <ecNumber evidence="9">2.7.2.1</ecNumber>
    </recommendedName>
    <alternativeName>
        <fullName evidence="9">Acetokinase</fullName>
    </alternativeName>
</protein>
<feature type="binding site" evidence="9">
    <location>
        <position position="115"/>
    </location>
    <ligand>
        <name>substrate</name>
    </ligand>
</feature>
<evidence type="ECO:0000256" key="3">
    <source>
        <dbReference type="ARBA" id="ARBA00022679"/>
    </source>
</evidence>
<feature type="binding site" evidence="9">
    <location>
        <position position="36"/>
    </location>
    <ligand>
        <name>Mg(2+)</name>
        <dbReference type="ChEBI" id="CHEBI:18420"/>
    </ligand>
</feature>
<feature type="active site" description="Proton donor/acceptor" evidence="9">
    <location>
        <position position="172"/>
    </location>
</feature>
<sequence length="425" mass="46743">MKTLKQIKYQTPILAYTDVNLNTQIIYMKNNILVINCGSSSLKCSLINPVNGDIIFFALAEKLFTQDALISFKQGEIKQTTPLISPYDHQAAIQSLVAFLTQQSLHSSICAIGHRVVHGGEKYSQPTLISEQVKTSINELAKLAPLHNPANLQGINAAETIFSNLPQVAIFDTAFHQSMPEKAFLYALPYSLYKEHGIRKYGFHGTSHYFVCKNAAKILDKPLEQCNFISAHLGNGCSISAVKNGKSVDTSLGLTPLEGLMMGTRSGSIDPGIIFHLVEQLGYSLEQVNILLNKESGLLGVSQLTNDCRELEQASADGNDLAQLALQIFCYRIAKMIASFVPCFMQLDGLIFTGGIGENSQFVRSQVLAQLSLLNFTEDQSANQHCRFGQSGNISTENSRPCWVIPTNEEWVIAEQSYQLLNGAK</sequence>
<organism evidence="11 12">
    <name type="scientific">Thalassotalea insulae</name>
    <dbReference type="NCBI Taxonomy" id="2056778"/>
    <lineage>
        <taxon>Bacteria</taxon>
        <taxon>Pseudomonadati</taxon>
        <taxon>Pseudomonadota</taxon>
        <taxon>Gammaproteobacteria</taxon>
        <taxon>Alteromonadales</taxon>
        <taxon>Colwelliaceae</taxon>
        <taxon>Thalassotalea</taxon>
    </lineage>
</organism>
<reference evidence="11 12" key="1">
    <citation type="submission" date="2023-03" db="EMBL/GenBank/DDBJ databases">
        <title>Draft genome sequence of Thalassotalea insulae KCTC 62186T.</title>
        <authorList>
            <person name="Sawabe T."/>
        </authorList>
    </citation>
    <scope>NUCLEOTIDE SEQUENCE [LARGE SCALE GENOMIC DNA]</scope>
    <source>
        <strain evidence="11 12">KCTC 62186</strain>
    </source>
</reference>
<dbReference type="EC" id="2.7.2.1" evidence="9"/>
<accession>A0ABQ6GND6</accession>
<dbReference type="SUPFAM" id="SSF53067">
    <property type="entry name" value="Actin-like ATPase domain"/>
    <property type="match status" value="2"/>
</dbReference>
<feature type="binding site" evidence="9">
    <location>
        <begin position="355"/>
        <end position="359"/>
    </location>
    <ligand>
        <name>ATP</name>
        <dbReference type="ChEBI" id="CHEBI:30616"/>
    </ligand>
</feature>
<dbReference type="PANTHER" id="PTHR21060">
    <property type="entry name" value="ACETATE KINASE"/>
    <property type="match status" value="1"/>
</dbReference>
<evidence type="ECO:0000313" key="12">
    <source>
        <dbReference type="Proteomes" id="UP001157186"/>
    </source>
</evidence>
<evidence type="ECO:0000256" key="10">
    <source>
        <dbReference type="RuleBase" id="RU003835"/>
    </source>
</evidence>
<proteinExistence type="inferred from homology"/>
<dbReference type="NCBIfam" id="TIGR00016">
    <property type="entry name" value="ackA"/>
    <property type="match status" value="1"/>
</dbReference>
<feature type="binding site" evidence="9">
    <location>
        <begin position="232"/>
        <end position="236"/>
    </location>
    <ligand>
        <name>ATP</name>
        <dbReference type="ChEBI" id="CHEBI:30616"/>
    </ligand>
</feature>
<gene>
    <name evidence="9 11" type="primary">ackA</name>
    <name evidence="11" type="ORF">tinsulaeT_02220</name>
</gene>
<keyword evidence="5 9" id="KW-0547">Nucleotide-binding</keyword>
<evidence type="ECO:0000256" key="1">
    <source>
        <dbReference type="ARBA" id="ARBA00008748"/>
    </source>
</evidence>
<evidence type="ECO:0000256" key="9">
    <source>
        <dbReference type="HAMAP-Rule" id="MF_00020"/>
    </source>
</evidence>
<dbReference type="HAMAP" id="MF_00020">
    <property type="entry name" value="Acetate_kinase"/>
    <property type="match status" value="1"/>
</dbReference>
<evidence type="ECO:0000256" key="8">
    <source>
        <dbReference type="ARBA" id="ARBA00022842"/>
    </source>
</evidence>
<comment type="cofactor">
    <cofactor evidence="9">
        <name>Mg(2+)</name>
        <dbReference type="ChEBI" id="CHEBI:18420"/>
    </cofactor>
    <cofactor evidence="9">
        <name>Mn(2+)</name>
        <dbReference type="ChEBI" id="CHEBI:29035"/>
    </cofactor>
    <text evidence="9">Mg(2+). Can also accept Mn(2+).</text>
</comment>
<evidence type="ECO:0000313" key="11">
    <source>
        <dbReference type="EMBL" id="GLX76882.1"/>
    </source>
</evidence>
<keyword evidence="12" id="KW-1185">Reference proteome</keyword>
<dbReference type="Proteomes" id="UP001157186">
    <property type="component" value="Unassembled WGS sequence"/>
</dbReference>
<dbReference type="PROSITE" id="PS01075">
    <property type="entry name" value="ACETATE_KINASE_1"/>
    <property type="match status" value="1"/>
</dbReference>
<dbReference type="CDD" id="cd24010">
    <property type="entry name" value="ASKHA_NBD_AcK_PK"/>
    <property type="match status" value="1"/>
</dbReference>
<comment type="pathway">
    <text evidence="9">Metabolic intermediate biosynthesis; acetyl-CoA biosynthesis; acetyl-CoA from acetate: step 1/2.</text>
</comment>
<comment type="similarity">
    <text evidence="1 9 10">Belongs to the acetokinase family.</text>
</comment>
<keyword evidence="7 9" id="KW-0067">ATP-binding</keyword>
<dbReference type="InterPro" id="IPR004372">
    <property type="entry name" value="Ac/propionate_kinase"/>
</dbReference>
<evidence type="ECO:0000256" key="5">
    <source>
        <dbReference type="ARBA" id="ARBA00022741"/>
    </source>
</evidence>
<evidence type="ECO:0000256" key="2">
    <source>
        <dbReference type="ARBA" id="ARBA00022490"/>
    </source>
</evidence>
<name>A0ABQ6GND6_9GAMM</name>
<keyword evidence="4 9" id="KW-0479">Metal-binding</keyword>
<dbReference type="PIRSF" id="PIRSF000722">
    <property type="entry name" value="Acetate_prop_kin"/>
    <property type="match status" value="1"/>
</dbReference>